<feature type="compositionally biased region" description="Acidic residues" evidence="1">
    <location>
        <begin position="510"/>
        <end position="525"/>
    </location>
</feature>
<evidence type="ECO:0000313" key="3">
    <source>
        <dbReference type="Proteomes" id="UP000198406"/>
    </source>
</evidence>
<organism evidence="2 3">
    <name type="scientific">Fistulifera solaris</name>
    <name type="common">Oleaginous diatom</name>
    <dbReference type="NCBI Taxonomy" id="1519565"/>
    <lineage>
        <taxon>Eukaryota</taxon>
        <taxon>Sar</taxon>
        <taxon>Stramenopiles</taxon>
        <taxon>Ochrophyta</taxon>
        <taxon>Bacillariophyta</taxon>
        <taxon>Bacillariophyceae</taxon>
        <taxon>Bacillariophycidae</taxon>
        <taxon>Naviculales</taxon>
        <taxon>Naviculaceae</taxon>
        <taxon>Fistulifera</taxon>
    </lineage>
</organism>
<feature type="compositionally biased region" description="Polar residues" evidence="1">
    <location>
        <begin position="1212"/>
        <end position="1227"/>
    </location>
</feature>
<feature type="compositionally biased region" description="Basic and acidic residues" evidence="1">
    <location>
        <begin position="1016"/>
        <end position="1058"/>
    </location>
</feature>
<feature type="compositionally biased region" description="Basic and acidic residues" evidence="1">
    <location>
        <begin position="1153"/>
        <end position="1166"/>
    </location>
</feature>
<name>A0A1Z5JEE1_FISSO</name>
<proteinExistence type="predicted"/>
<dbReference type="Proteomes" id="UP000198406">
    <property type="component" value="Unassembled WGS sequence"/>
</dbReference>
<accession>A0A1Z5JEE1</accession>
<feature type="region of interest" description="Disordered" evidence="1">
    <location>
        <begin position="510"/>
        <end position="573"/>
    </location>
</feature>
<feature type="region of interest" description="Disordered" evidence="1">
    <location>
        <begin position="1368"/>
        <end position="1387"/>
    </location>
</feature>
<feature type="compositionally biased region" description="Low complexity" evidence="1">
    <location>
        <begin position="1304"/>
        <end position="1318"/>
    </location>
</feature>
<feature type="region of interest" description="Disordered" evidence="1">
    <location>
        <begin position="856"/>
        <end position="876"/>
    </location>
</feature>
<keyword evidence="3" id="KW-1185">Reference proteome</keyword>
<feature type="compositionally biased region" description="Basic and acidic residues" evidence="1">
    <location>
        <begin position="1104"/>
        <end position="1115"/>
    </location>
</feature>
<feature type="compositionally biased region" description="Basic and acidic residues" evidence="1">
    <location>
        <begin position="856"/>
        <end position="869"/>
    </location>
</feature>
<reference evidence="2 3" key="1">
    <citation type="journal article" date="2015" name="Plant Cell">
        <title>Oil accumulation by the oleaginous diatom Fistulifera solaris as revealed by the genome and transcriptome.</title>
        <authorList>
            <person name="Tanaka T."/>
            <person name="Maeda Y."/>
            <person name="Veluchamy A."/>
            <person name="Tanaka M."/>
            <person name="Abida H."/>
            <person name="Marechal E."/>
            <person name="Bowler C."/>
            <person name="Muto M."/>
            <person name="Sunaga Y."/>
            <person name="Tanaka M."/>
            <person name="Yoshino T."/>
            <person name="Taniguchi T."/>
            <person name="Fukuda Y."/>
            <person name="Nemoto M."/>
            <person name="Matsumoto M."/>
            <person name="Wong P.S."/>
            <person name="Aburatani S."/>
            <person name="Fujibuchi W."/>
        </authorList>
    </citation>
    <scope>NUCLEOTIDE SEQUENCE [LARGE SCALE GENOMIC DNA]</scope>
    <source>
        <strain evidence="2 3">JPCC DA0580</strain>
    </source>
</reference>
<protein>
    <submittedName>
        <fullName evidence="2">Uncharacterized protein</fullName>
    </submittedName>
</protein>
<feature type="compositionally biased region" description="Basic and acidic residues" evidence="1">
    <location>
        <begin position="1258"/>
        <end position="1267"/>
    </location>
</feature>
<feature type="region of interest" description="Disordered" evidence="1">
    <location>
        <begin position="591"/>
        <end position="731"/>
    </location>
</feature>
<evidence type="ECO:0000256" key="1">
    <source>
        <dbReference type="SAM" id="MobiDB-lite"/>
    </source>
</evidence>
<feature type="compositionally biased region" description="Polar residues" evidence="1">
    <location>
        <begin position="1072"/>
        <end position="1082"/>
    </location>
</feature>
<dbReference type="EMBL" id="BDSP01000050">
    <property type="protein sequence ID" value="GAX12365.1"/>
    <property type="molecule type" value="Genomic_DNA"/>
</dbReference>
<dbReference type="InParanoid" id="A0A1Z5JEE1"/>
<feature type="region of interest" description="Disordered" evidence="1">
    <location>
        <begin position="995"/>
        <end position="1356"/>
    </location>
</feature>
<feature type="compositionally biased region" description="Basic and acidic residues" evidence="1">
    <location>
        <begin position="618"/>
        <end position="630"/>
    </location>
</feature>
<comment type="caution">
    <text evidence="2">The sequence shown here is derived from an EMBL/GenBank/DDBJ whole genome shotgun (WGS) entry which is preliminary data.</text>
</comment>
<evidence type="ECO:0000313" key="2">
    <source>
        <dbReference type="EMBL" id="GAX12365.1"/>
    </source>
</evidence>
<sequence length="1387" mass="154281">MDQFFEEIFTAEEGSPREEFLRRLDCAKRLVLEGDLNTRSRVDIKTSLYRLSRRSPWLVDQGLISVHHEQEMAMACFFWEFGKLFKLRTVLESFARSVSLLRNLSGTFLELYLEPDFSFAKLFDETGSGIFSLPGILMEASPLINRFGEPDNRQIEFRNQRWEIPLVYMLCGAGLELYRGTSSMAEVFHTLRASLNKLSFTLQSSRDAGLALFMLDSFLLDNKAGKALPGMTLELVKKTLAVQSYSSLHTAAKAACLSQTDINARCIQLLLSSECDHIYTIGDDLLRSFSIGPYIKELEKKKESIINHSISQTMRADILQPSYALHAFIEYRIMFGRTFEAIQMASEMEQHQFIFGQRAVEDAYKLIVNYYFQSNMLLYGTWQSSYAQEYLHFTGVLGFEVLLQTVASLPTYFPASHYTSEERHYISTQCTKSVISLLVHKRGERTAISLMSKYMPDFIPEFTDIDKGIDWAKRIMKQANPIPTSIELEEIGPLVRAKLYSFMGRMDEVEESSESVMEQEEDEESVPSTSNVEVNVLGGTEGAISQGEDGYDAEDSQDHSLTEDDDEPRTPSLSGIAATLIHNKRKIETDDFSSEHPNASLQLDPGYDADSQGQTDIEEARKTKKCKVETGYEGGESQGHTDEEEEEEEASRENIADENIAGSLSSALAETELQRHGTLNGVSRARDETPSDGMSAADELTSCHDEDIGAESSELDEGNGPAAPMNLPASVSQPRGSVLVQYATEAQQNFLSGRLSFVNSSFATDDAVLDSASQAASIESMDVSEAGHSVEDHGSNINLYAGVSAELAQEFNHQNDAGAHENVHDSSLPTMERNHLQSEMNKNGKDDDSKHVWMERGSEQNGRDEKFFESDASTDQVTQLDQPVMVSAWKRPFADMENDNDEYDISTKRAASIVADASTEEPMEKRPRRECFSNDDAKTFEDSNDLNLYRSTRTDGSQQPSHMERQPEIGFSEQAFRGIHDSTLFPIREEAGYDATEHQNLSSTNVDIDSGMSGDVRSDRQSGDHIKIDQMAMQKEERVTEIDNEEHSVASSIAREKPSNSTRIQRAADANVESSLPMSTIDDQAATVEDEEHSLAASTAQEKSTLERNPQKADVEPETPLRVTRSRRTKIGDDDEHSVASSIAQEKPPCSMRKSDQAETGEKEDLSIASSVAQEKPLLKQNSKIIEAELGTPLRATRSRTTTSGDDGHSVAFSTTQEKSTLEQIPQKTEPETPLRVTRTADAIVNRSFHTRTTHAQAGKDREDDHPIAVSPAQEKRILKQGPETPLRVTRSRNTKTGDDDGHSVASSSAQKKPSSSQKKCRVVNRNAEPSQATGQAEDDDNKETVAGLAASTPMRLTRNRAAKIAEEAGQSRILRSQKKTRGADKK</sequence>
<gene>
    <name evidence="2" type="ORF">FisN_1Hh298</name>
</gene>
<feature type="compositionally biased region" description="Polar residues" evidence="1">
    <location>
        <begin position="998"/>
        <end position="1007"/>
    </location>
</feature>